<dbReference type="RefSeq" id="XP_050497479.1">
    <property type="nucleotide sequence ID" value="XM_050641522.1"/>
</dbReference>
<dbReference type="EnsemblMetazoa" id="XM_050641522.1">
    <property type="protein sequence ID" value="XP_050497479.1"/>
    <property type="gene ID" value="LOC126878668"/>
</dbReference>
<dbReference type="GeneID" id="126878668"/>
<evidence type="ECO:0000256" key="2">
    <source>
        <dbReference type="ARBA" id="ARBA00004174"/>
    </source>
</evidence>
<name>A0ABM5JHR4_DIAVI</name>
<keyword evidence="5" id="KW-0349">Heme</keyword>
<keyword evidence="7" id="KW-0256">Endoplasmic reticulum</keyword>
<dbReference type="Pfam" id="PF00067">
    <property type="entry name" value="p450"/>
    <property type="match status" value="3"/>
</dbReference>
<evidence type="ECO:0000256" key="11">
    <source>
        <dbReference type="ARBA" id="ARBA00023033"/>
    </source>
</evidence>
<evidence type="ECO:0000313" key="14">
    <source>
        <dbReference type="EnsemblMetazoa" id="XP_050497479.1"/>
    </source>
</evidence>
<evidence type="ECO:0000256" key="13">
    <source>
        <dbReference type="SAM" id="Phobius"/>
    </source>
</evidence>
<comment type="subcellular location">
    <subcellularLocation>
        <location evidence="3">Endoplasmic reticulum membrane</location>
        <topology evidence="3">Peripheral membrane protein</topology>
    </subcellularLocation>
    <subcellularLocation>
        <location evidence="2">Microsome membrane</location>
        <topology evidence="2">Peripheral membrane protein</topology>
    </subcellularLocation>
</comment>
<evidence type="ECO:0000256" key="5">
    <source>
        <dbReference type="ARBA" id="ARBA00022617"/>
    </source>
</evidence>
<organism evidence="14 15">
    <name type="scientific">Diabrotica virgifera virgifera</name>
    <name type="common">western corn rootworm</name>
    <dbReference type="NCBI Taxonomy" id="50390"/>
    <lineage>
        <taxon>Eukaryota</taxon>
        <taxon>Metazoa</taxon>
        <taxon>Ecdysozoa</taxon>
        <taxon>Arthropoda</taxon>
        <taxon>Hexapoda</taxon>
        <taxon>Insecta</taxon>
        <taxon>Pterygota</taxon>
        <taxon>Neoptera</taxon>
        <taxon>Endopterygota</taxon>
        <taxon>Coleoptera</taxon>
        <taxon>Polyphaga</taxon>
        <taxon>Cucujiformia</taxon>
        <taxon>Chrysomeloidea</taxon>
        <taxon>Chrysomelidae</taxon>
        <taxon>Galerucinae</taxon>
        <taxon>Diabroticina</taxon>
        <taxon>Diabroticites</taxon>
        <taxon>Diabrotica</taxon>
    </lineage>
</organism>
<evidence type="ECO:0000256" key="9">
    <source>
        <dbReference type="ARBA" id="ARBA00023002"/>
    </source>
</evidence>
<keyword evidence="11" id="KW-0503">Monooxygenase</keyword>
<dbReference type="SUPFAM" id="SSF48264">
    <property type="entry name" value="Cytochrome P450"/>
    <property type="match status" value="3"/>
</dbReference>
<dbReference type="InterPro" id="IPR036396">
    <property type="entry name" value="Cyt_P450_sf"/>
</dbReference>
<dbReference type="PRINTS" id="PR00385">
    <property type="entry name" value="P450"/>
</dbReference>
<reference evidence="14" key="1">
    <citation type="submission" date="2025-05" db="UniProtKB">
        <authorList>
            <consortium name="EnsemblMetazoa"/>
        </authorList>
    </citation>
    <scope>IDENTIFICATION</scope>
</reference>
<protein>
    <recommendedName>
        <fullName evidence="16">Cytochrome P450 9e2-like</fullName>
    </recommendedName>
</protein>
<keyword evidence="9" id="KW-0560">Oxidoreductase</keyword>
<dbReference type="InterPro" id="IPR001128">
    <property type="entry name" value="Cyt_P450"/>
</dbReference>
<dbReference type="PANTHER" id="PTHR24292">
    <property type="entry name" value="CYTOCHROME P450"/>
    <property type="match status" value="1"/>
</dbReference>
<dbReference type="InterPro" id="IPR050476">
    <property type="entry name" value="Insect_CytP450_Detox"/>
</dbReference>
<accession>A0ABM5JHR4</accession>
<evidence type="ECO:0000256" key="4">
    <source>
        <dbReference type="ARBA" id="ARBA00010617"/>
    </source>
</evidence>
<dbReference type="InterPro" id="IPR002401">
    <property type="entry name" value="Cyt_P450_E_grp-I"/>
</dbReference>
<dbReference type="CDD" id="cd11056">
    <property type="entry name" value="CYP6-like"/>
    <property type="match status" value="2"/>
</dbReference>
<evidence type="ECO:0000256" key="7">
    <source>
        <dbReference type="ARBA" id="ARBA00022824"/>
    </source>
</evidence>
<proteinExistence type="inferred from homology"/>
<evidence type="ECO:0000256" key="10">
    <source>
        <dbReference type="ARBA" id="ARBA00023004"/>
    </source>
</evidence>
<evidence type="ECO:0000256" key="8">
    <source>
        <dbReference type="ARBA" id="ARBA00022848"/>
    </source>
</evidence>
<keyword evidence="6" id="KW-0479">Metal-binding</keyword>
<keyword evidence="10" id="KW-0408">Iron</keyword>
<evidence type="ECO:0008006" key="16">
    <source>
        <dbReference type="Google" id="ProtNLM"/>
    </source>
</evidence>
<evidence type="ECO:0000256" key="3">
    <source>
        <dbReference type="ARBA" id="ARBA00004406"/>
    </source>
</evidence>
<keyword evidence="12 13" id="KW-0472">Membrane</keyword>
<comment type="similarity">
    <text evidence="4">Belongs to the cytochrome P450 family.</text>
</comment>
<keyword evidence="15" id="KW-1185">Reference proteome</keyword>
<feature type="transmembrane region" description="Helical" evidence="13">
    <location>
        <begin position="6"/>
        <end position="25"/>
    </location>
</feature>
<dbReference type="Proteomes" id="UP001652700">
    <property type="component" value="Unplaced"/>
</dbReference>
<evidence type="ECO:0000256" key="1">
    <source>
        <dbReference type="ARBA" id="ARBA00001971"/>
    </source>
</evidence>
<comment type="cofactor">
    <cofactor evidence="1">
        <name>heme</name>
        <dbReference type="ChEBI" id="CHEBI:30413"/>
    </cofactor>
</comment>
<dbReference type="PRINTS" id="PR00463">
    <property type="entry name" value="EP450I"/>
</dbReference>
<keyword evidence="13" id="KW-1133">Transmembrane helix</keyword>
<dbReference type="InterPro" id="IPR017972">
    <property type="entry name" value="Cyt_P450_CS"/>
</dbReference>
<keyword evidence="8" id="KW-0492">Microsome</keyword>
<keyword evidence="13" id="KW-0812">Transmembrane</keyword>
<dbReference type="PANTHER" id="PTHR24292:SF54">
    <property type="entry name" value="CYP9F3-RELATED"/>
    <property type="match status" value="1"/>
</dbReference>
<evidence type="ECO:0000256" key="6">
    <source>
        <dbReference type="ARBA" id="ARBA00022723"/>
    </source>
</evidence>
<evidence type="ECO:0000313" key="15">
    <source>
        <dbReference type="Proteomes" id="UP001652700"/>
    </source>
</evidence>
<dbReference type="PROSITE" id="PS00086">
    <property type="entry name" value="CYTOCHROME_P450"/>
    <property type="match status" value="2"/>
</dbReference>
<sequence>MLQLVLIAVVIVLFYYYAIRPMKYWKERGVIQGRPIWLFGDNWRAFFRLETFGQPYHTAYKLDPDARYVGFYQFTVPTLMIKDPELLKQITVKDSDYFTNHRAIVPDEGDPLWTNNLLGLKDQKWKNMRHILTPSFTSSKMKMMFTLMVECAENFVKHFLKKDQDVFDVSIKDVTTRFANDVVASTAFGIRTDSLEEQDNEFYLMGRDMTDFTSLRKGIKFFGFFIVPKILRFFNVQLFDGQSRQFFIDLIDKNLKLREDRNIVRPDMLQLLIEAKKSIGQKEGPNVNHSTSIKEITNIEITAQALIFFFAGFDSVSSLMCFLSYELALNPDIQTRLRQEIDDGFEKCNGRMTYDTLIGMKYLDMVISETLRKWPNFPATDRECNKRYTIEPEGPNEKPIVLEKGALVSIPIAPMHYNPKYFPDPGRFDPERFSDENKDNIEPYTYLPFGLGPRNCIGSRFAILETKTLFAYLLHSFEIVPNEKTKIPVELSKKTINLFPVDGMQLSYRRVKKYYWKKRGVLQENPHKLLWNILRFRRKSEPSSSEFSSIYNLSRNVRYVGYYHFTTPILMIKDEWLLRNIAEMDAEYFYSPDQYVLKRDDPLCNINLRDPNWKVYLTNGDLRRMFPILEECCQNFSKNFMKNYVDIIDVRIKDTATSFVNDIIAFTVFDISLDPKDKANKKFCRMIRSITNSTICKSQKFWGHSFVSKILQFLNILYSIDSQPKQYFMDLLHDKLKSRAAKNSTRPDIIQLILETKYEKMQPTQNSTDRADNIEKSPLVPSSIKNSDILAHFLLYLLAGLEPVSNLISFVAIELALDKDIQSKLIKEVDNSFERCNGKMTYDILTKMKYLDMVISEALRKWPYFDTIYRICNQTYVIEPKTSKEKEVVLEKGSVLCIPVTPMHYSPRYYGYSRRFDPERFSSQHRCIIEPYTYLPFGLSEKGCMGSRFAVLQTKIFCVHLLHHFEISVSEATKLPLTLTKEKAHQYVLDRIRLSFERHQTWRDMRSILSPLFTSSKLKIMYNLMSECAENVTKYFRNQKDGVFEVTMKDLSARYANDIIATTAMGFQVDSIGDPENVFYKMAKIVSNLSSFWRMVKFSFAFQVFPKLYKIVKLEFYEGESRRFFLNLIKDAVYARKAESIVRPNMIHLMIQAQNKLKEKPENSDVVNEDNNLEITMEDITAHALIFFIAGFESSSGLMCYMAYELVVNPDIQTRLRQEIDEAFEECNGTLSYEAVMKMKYLDMVVSETMRKWPNFVSTDRVCTKEYTIKAQTAEETDLIIEKGTVLQLPIYAIQNDPKNFPDPQRFDPERFSAENKDRINPYAYIPFGVGPRVCIGTRFALMQTKIFFAHLLHEFEIIPTTKTKIPFEISKKSFNLSTKDGIHVALKKLVT</sequence>
<evidence type="ECO:0000256" key="12">
    <source>
        <dbReference type="ARBA" id="ARBA00023136"/>
    </source>
</evidence>
<dbReference type="Gene3D" id="1.10.630.10">
    <property type="entry name" value="Cytochrome P450"/>
    <property type="match status" value="3"/>
</dbReference>